<dbReference type="PANTHER" id="PTHR34048:SF3">
    <property type="entry name" value="LOW-DENSITY RECEPTOR-LIKE PROTEIN"/>
    <property type="match status" value="1"/>
</dbReference>
<keyword evidence="2" id="KW-0812">Transmembrane</keyword>
<reference evidence="3 4" key="1">
    <citation type="submission" date="2012-06" db="EMBL/GenBank/DDBJ databases">
        <title>Finished chromosome of genome of Crinalium epipsammum PCC 9333.</title>
        <authorList>
            <consortium name="US DOE Joint Genome Institute"/>
            <person name="Gugger M."/>
            <person name="Coursin T."/>
            <person name="Rippka R."/>
            <person name="Tandeau De Marsac N."/>
            <person name="Huntemann M."/>
            <person name="Wei C.-L."/>
            <person name="Han J."/>
            <person name="Detter J.C."/>
            <person name="Han C."/>
            <person name="Tapia R."/>
            <person name="Davenport K."/>
            <person name="Daligault H."/>
            <person name="Erkkila T."/>
            <person name="Gu W."/>
            <person name="Munk A.C.C."/>
            <person name="Teshima H."/>
            <person name="Xu Y."/>
            <person name="Chain P."/>
            <person name="Chen A."/>
            <person name="Krypides N."/>
            <person name="Mavromatis K."/>
            <person name="Markowitz V."/>
            <person name="Szeto E."/>
            <person name="Ivanova N."/>
            <person name="Mikhailova N."/>
            <person name="Ovchinnikova G."/>
            <person name="Pagani I."/>
            <person name="Pati A."/>
            <person name="Goodwin L."/>
            <person name="Peters L."/>
            <person name="Pitluck S."/>
            <person name="Woyke T."/>
            <person name="Kerfeld C."/>
        </authorList>
    </citation>
    <scope>NUCLEOTIDE SEQUENCE [LARGE SCALE GENOMIC DNA]</scope>
    <source>
        <strain evidence="3 4">PCC 9333</strain>
    </source>
</reference>
<keyword evidence="4" id="KW-1185">Reference proteome</keyword>
<dbReference type="KEGG" id="cep:Cri9333_4688"/>
<dbReference type="InterPro" id="IPR040377">
    <property type="entry name" value="Ssl2009-like"/>
</dbReference>
<dbReference type="AlphaFoldDB" id="K9W6S1"/>
<feature type="region of interest" description="Disordered" evidence="1">
    <location>
        <begin position="36"/>
        <end position="73"/>
    </location>
</feature>
<keyword evidence="2" id="KW-1133">Transmembrane helix</keyword>
<dbReference type="STRING" id="1173022.Cri9333_4688"/>
<evidence type="ECO:0000256" key="1">
    <source>
        <dbReference type="SAM" id="MobiDB-lite"/>
    </source>
</evidence>
<dbReference type="EMBL" id="CP003620">
    <property type="protein sequence ID" value="AFZ15467.1"/>
    <property type="molecule type" value="Genomic_DNA"/>
</dbReference>
<evidence type="ECO:0008006" key="5">
    <source>
        <dbReference type="Google" id="ProtNLM"/>
    </source>
</evidence>
<protein>
    <recommendedName>
        <fullName evidence="5">Gas vesicle protein</fullName>
    </recommendedName>
</protein>
<dbReference type="HOGENOM" id="CLU_167416_0_0_3"/>
<evidence type="ECO:0000256" key="2">
    <source>
        <dbReference type="SAM" id="Phobius"/>
    </source>
</evidence>
<sequence>MSQRDGFTSGFLLGTILGGIAGGVVGALFAAKQTSEAEESEQSLINPTLSEGKPRKSRRRQLSESDSIETSRRSLEDKIAQLNTAIDEVRLSLGNVNGNAVEIDQERSRGIES</sequence>
<name>K9W6S1_9CYAN</name>
<dbReference type="RefSeq" id="WP_015205557.1">
    <property type="nucleotide sequence ID" value="NC_019753.1"/>
</dbReference>
<accession>K9W6S1</accession>
<dbReference type="eggNOG" id="ENOG5032ZAD">
    <property type="taxonomic scope" value="Bacteria"/>
</dbReference>
<dbReference type="OrthoDB" id="516634at2"/>
<gene>
    <name evidence="3" type="ORF">Cri9333_4688</name>
</gene>
<organism evidence="3 4">
    <name type="scientific">Crinalium epipsammum PCC 9333</name>
    <dbReference type="NCBI Taxonomy" id="1173022"/>
    <lineage>
        <taxon>Bacteria</taxon>
        <taxon>Bacillati</taxon>
        <taxon>Cyanobacteriota</taxon>
        <taxon>Cyanophyceae</taxon>
        <taxon>Gomontiellales</taxon>
        <taxon>Gomontiellaceae</taxon>
        <taxon>Crinalium</taxon>
    </lineage>
</organism>
<dbReference type="PANTHER" id="PTHR34048">
    <property type="entry name" value="LOW-DENSITY RECEPTOR-LIKE PROTEIN"/>
    <property type="match status" value="1"/>
</dbReference>
<proteinExistence type="predicted"/>
<dbReference type="Proteomes" id="UP000010472">
    <property type="component" value="Chromosome"/>
</dbReference>
<keyword evidence="2" id="KW-0472">Membrane</keyword>
<feature type="transmembrane region" description="Helical" evidence="2">
    <location>
        <begin position="12"/>
        <end position="31"/>
    </location>
</feature>
<evidence type="ECO:0000313" key="4">
    <source>
        <dbReference type="Proteomes" id="UP000010472"/>
    </source>
</evidence>
<evidence type="ECO:0000313" key="3">
    <source>
        <dbReference type="EMBL" id="AFZ15467.1"/>
    </source>
</evidence>